<dbReference type="InterPro" id="IPR035595">
    <property type="entry name" value="UDP_glycos_trans_CS"/>
</dbReference>
<dbReference type="AlphaFoldDB" id="E1ZHB4"/>
<accession>E1ZHB4</accession>
<dbReference type="KEGG" id="cvr:CHLNCDRAFT_134998"/>
<dbReference type="OrthoDB" id="550202at2759"/>
<proteinExistence type="inferred from homology"/>
<evidence type="ECO:0000256" key="1">
    <source>
        <dbReference type="ARBA" id="ARBA00009995"/>
    </source>
</evidence>
<evidence type="ECO:0000256" key="2">
    <source>
        <dbReference type="ARBA" id="ARBA00022679"/>
    </source>
</evidence>
<dbReference type="FunCoup" id="E1ZHB4">
    <property type="interactions" value="714"/>
</dbReference>
<dbReference type="PANTHER" id="PTHR48047">
    <property type="entry name" value="GLYCOSYLTRANSFERASE"/>
    <property type="match status" value="1"/>
</dbReference>
<dbReference type="RefSeq" id="XP_005847198.1">
    <property type="nucleotide sequence ID" value="XM_005847136.1"/>
</dbReference>
<dbReference type="PANTHER" id="PTHR48047:SF215">
    <property type="entry name" value="GLYCOSYLTRANSFERASE"/>
    <property type="match status" value="1"/>
</dbReference>
<dbReference type="InterPro" id="IPR002213">
    <property type="entry name" value="UDP_glucos_trans"/>
</dbReference>
<keyword evidence="2 3" id="KW-0808">Transferase</keyword>
<gene>
    <name evidence="5" type="ORF">CHLNCDRAFT_134998</name>
</gene>
<protein>
    <recommendedName>
        <fullName evidence="4">Glycosyltransferase</fullName>
        <ecNumber evidence="4">2.4.1.-</ecNumber>
    </recommendedName>
</protein>
<dbReference type="EMBL" id="GL433846">
    <property type="protein sequence ID" value="EFN55096.1"/>
    <property type="molecule type" value="Genomic_DNA"/>
</dbReference>
<dbReference type="eggNOG" id="KOG1192">
    <property type="taxonomic scope" value="Eukaryota"/>
</dbReference>
<evidence type="ECO:0000256" key="4">
    <source>
        <dbReference type="RuleBase" id="RU362057"/>
    </source>
</evidence>
<dbReference type="PROSITE" id="PS00375">
    <property type="entry name" value="UDPGT"/>
    <property type="match status" value="1"/>
</dbReference>
<dbReference type="GO" id="GO:0035251">
    <property type="term" value="F:UDP-glucosyltransferase activity"/>
    <property type="evidence" value="ECO:0007669"/>
    <property type="project" value="TreeGrafter"/>
</dbReference>
<dbReference type="CDD" id="cd03784">
    <property type="entry name" value="GT1_Gtf-like"/>
    <property type="match status" value="1"/>
</dbReference>
<evidence type="ECO:0000256" key="3">
    <source>
        <dbReference type="RuleBase" id="RU003718"/>
    </source>
</evidence>
<dbReference type="OMA" id="DMHGMMC"/>
<organism evidence="6">
    <name type="scientific">Chlorella variabilis</name>
    <name type="common">Green alga</name>
    <dbReference type="NCBI Taxonomy" id="554065"/>
    <lineage>
        <taxon>Eukaryota</taxon>
        <taxon>Viridiplantae</taxon>
        <taxon>Chlorophyta</taxon>
        <taxon>core chlorophytes</taxon>
        <taxon>Trebouxiophyceae</taxon>
        <taxon>Chlorellales</taxon>
        <taxon>Chlorellaceae</taxon>
        <taxon>Chlorella clade</taxon>
        <taxon>Chlorella</taxon>
    </lineage>
</organism>
<dbReference type="SUPFAM" id="SSF53756">
    <property type="entry name" value="UDP-Glycosyltransferase/glycogen phosphorylase"/>
    <property type="match status" value="1"/>
</dbReference>
<reference evidence="5 6" key="1">
    <citation type="journal article" date="2010" name="Plant Cell">
        <title>The Chlorella variabilis NC64A genome reveals adaptation to photosymbiosis, coevolution with viruses, and cryptic sex.</title>
        <authorList>
            <person name="Blanc G."/>
            <person name="Duncan G."/>
            <person name="Agarkova I."/>
            <person name="Borodovsky M."/>
            <person name="Gurnon J."/>
            <person name="Kuo A."/>
            <person name="Lindquist E."/>
            <person name="Lucas S."/>
            <person name="Pangilinan J."/>
            <person name="Polle J."/>
            <person name="Salamov A."/>
            <person name="Terry A."/>
            <person name="Yamada T."/>
            <person name="Dunigan D.D."/>
            <person name="Grigoriev I.V."/>
            <person name="Claverie J.M."/>
            <person name="Van Etten J.L."/>
        </authorList>
    </citation>
    <scope>NUCLEOTIDE SEQUENCE [LARGE SCALE GENOMIC DNA]</scope>
    <source>
        <strain evidence="5 6">NC64A</strain>
    </source>
</reference>
<keyword evidence="3" id="KW-0328">Glycosyltransferase</keyword>
<keyword evidence="6" id="KW-1185">Reference proteome</keyword>
<comment type="similarity">
    <text evidence="1 3">Belongs to the UDP-glycosyltransferase family.</text>
</comment>
<dbReference type="EC" id="2.4.1.-" evidence="4"/>
<sequence>MPTVLFVCLPLEGHLRPVTNVAAAVQRLGVDVEFAALEPSRATVESMGVPFVSLGSAERKTSKMGFAERVGDTSTPPVPLDQFVDKAGANFAGWEEAVYPLLQAHMDRAGGRYAAIVSDQATMAAHDAAAVAGLPLVSLYQLPLSYSLVMGGHNEYNMPRSVPVELPCCVLPEAMTWLQYAFTNPALKRRGAAQITAAYGRHRAAARERLGLPPLPPSSGPFQPPPGIPRSITIVGGMMELETERPLPPGWHMSGPQVLPPVTAPPVLDGDKDAEVAAFLRAAQDAGEPVVYVALGSLVTPHEALVHAMAAAFQAAPGARFLWALRQASHAFLPPDLAPPAGAGGGKVLVVSWAAQTAVLAHPAVKLFVTHGGLGSLSEGLAAGKPLVALPFFADQHVNAHHLANRKLGTYVDASPAAVGSLARRLSKAIGELLGDAGTAQRAAQLGEKLRSCNGAEVAARRIAQFVGEAAGGGAAEVGDTSAE</sequence>
<evidence type="ECO:0000313" key="6">
    <source>
        <dbReference type="Proteomes" id="UP000008141"/>
    </source>
</evidence>
<dbReference type="InParanoid" id="E1ZHB4"/>
<dbReference type="Gene3D" id="3.40.50.2000">
    <property type="entry name" value="Glycogen Phosphorylase B"/>
    <property type="match status" value="2"/>
</dbReference>
<evidence type="ECO:0000313" key="5">
    <source>
        <dbReference type="EMBL" id="EFN55096.1"/>
    </source>
</evidence>
<dbReference type="GeneID" id="17354225"/>
<dbReference type="Proteomes" id="UP000008141">
    <property type="component" value="Unassembled WGS sequence"/>
</dbReference>
<name>E1ZHB4_CHLVA</name>
<dbReference type="Pfam" id="PF00201">
    <property type="entry name" value="UDPGT"/>
    <property type="match status" value="1"/>
</dbReference>